<feature type="region of interest" description="Disordered" evidence="16">
    <location>
        <begin position="882"/>
        <end position="915"/>
    </location>
</feature>
<evidence type="ECO:0000256" key="17">
    <source>
        <dbReference type="SAM" id="Phobius"/>
    </source>
</evidence>
<feature type="transmembrane region" description="Helical" evidence="17">
    <location>
        <begin position="995"/>
        <end position="1024"/>
    </location>
</feature>
<dbReference type="InterPro" id="IPR036640">
    <property type="entry name" value="ABC1_TM_sf"/>
</dbReference>
<evidence type="ECO:0000256" key="12">
    <source>
        <dbReference type="ARBA" id="ARBA00022989"/>
    </source>
</evidence>
<keyword evidence="12 17" id="KW-1133">Transmembrane helix</keyword>
<dbReference type="CDD" id="cd18603">
    <property type="entry name" value="ABC_6TM_MRP1_2_3_6_D2_like"/>
    <property type="match status" value="1"/>
</dbReference>
<feature type="transmembrane region" description="Helical" evidence="17">
    <location>
        <begin position="953"/>
        <end position="975"/>
    </location>
</feature>
<dbReference type="CDD" id="cd03244">
    <property type="entry name" value="ABCC_MRP_domain2"/>
    <property type="match status" value="1"/>
</dbReference>
<dbReference type="InterPro" id="IPR017871">
    <property type="entry name" value="ABC_transporter-like_CS"/>
</dbReference>
<dbReference type="GO" id="GO:0015431">
    <property type="term" value="F:ABC-type glutathione S-conjugate transporter activity"/>
    <property type="evidence" value="ECO:0007669"/>
    <property type="project" value="UniProtKB-EC"/>
</dbReference>
<dbReference type="InterPro" id="IPR050173">
    <property type="entry name" value="ABC_transporter_C-like"/>
</dbReference>
<keyword evidence="7 17" id="KW-0812">Transmembrane</keyword>
<feature type="transmembrane region" description="Helical" evidence="17">
    <location>
        <begin position="73"/>
        <end position="91"/>
    </location>
</feature>
<dbReference type="FunFam" id="1.20.1560.10:FF:000020">
    <property type="entry name" value="ABC metal ion transporter"/>
    <property type="match status" value="1"/>
</dbReference>
<evidence type="ECO:0000256" key="13">
    <source>
        <dbReference type="ARBA" id="ARBA00023136"/>
    </source>
</evidence>
<comment type="subcellular location">
    <subcellularLocation>
        <location evidence="2">Cell membrane</location>
        <topology evidence="2">Multi-pass membrane protein</topology>
    </subcellularLocation>
    <subcellularLocation>
        <location evidence="1">Vacuole membrane</location>
        <topology evidence="1">Multi-pass membrane protein</topology>
    </subcellularLocation>
</comment>
<feature type="transmembrane region" description="Helical" evidence="17">
    <location>
        <begin position="130"/>
        <end position="152"/>
    </location>
</feature>
<dbReference type="SMART" id="SM00382">
    <property type="entry name" value="AAA"/>
    <property type="match status" value="2"/>
</dbReference>
<feature type="transmembrane region" description="Helical" evidence="17">
    <location>
        <begin position="424"/>
        <end position="443"/>
    </location>
</feature>
<feature type="domain" description="ABC transmembrane type-1" evidence="19">
    <location>
        <begin position="286"/>
        <end position="567"/>
    </location>
</feature>
<dbReference type="GO" id="GO:0000323">
    <property type="term" value="C:lytic vacuole"/>
    <property type="evidence" value="ECO:0007669"/>
    <property type="project" value="UniProtKB-ARBA"/>
</dbReference>
<dbReference type="InterPro" id="IPR003593">
    <property type="entry name" value="AAA+_ATPase"/>
</dbReference>
<dbReference type="Gene3D" id="3.40.50.300">
    <property type="entry name" value="P-loop containing nucleotide triphosphate hydrolases"/>
    <property type="match status" value="2"/>
</dbReference>
<dbReference type="InterPro" id="IPR027417">
    <property type="entry name" value="P-loop_NTPase"/>
</dbReference>
<keyword evidence="6" id="KW-0926">Vacuole</keyword>
<evidence type="ECO:0000256" key="7">
    <source>
        <dbReference type="ARBA" id="ARBA00022692"/>
    </source>
</evidence>
<protein>
    <recommendedName>
        <fullName evidence="14">ABC-type glutathione-S-conjugate transporter</fullName>
        <ecNumber evidence="14">7.6.2.3</ecNumber>
    </recommendedName>
</protein>
<dbReference type="NCBIfam" id="TIGR00957">
    <property type="entry name" value="MRP_assoc_pro"/>
    <property type="match status" value="1"/>
</dbReference>
<keyword evidence="11" id="KW-1278">Translocase</keyword>
<dbReference type="Pfam" id="PF00664">
    <property type="entry name" value="ABC_membrane"/>
    <property type="match status" value="2"/>
</dbReference>
<evidence type="ECO:0000256" key="11">
    <source>
        <dbReference type="ARBA" id="ARBA00022967"/>
    </source>
</evidence>
<dbReference type="PANTHER" id="PTHR24223">
    <property type="entry name" value="ATP-BINDING CASSETTE SUB-FAMILY C"/>
    <property type="match status" value="1"/>
</dbReference>
<feature type="transmembrane region" description="Helical" evidence="17">
    <location>
        <begin position="1078"/>
        <end position="1108"/>
    </location>
</feature>
<dbReference type="PANTHER" id="PTHR24223:SF443">
    <property type="entry name" value="MULTIDRUG-RESISTANCE LIKE PROTEIN 1, ISOFORM I"/>
    <property type="match status" value="1"/>
</dbReference>
<dbReference type="GO" id="GO:0005886">
    <property type="term" value="C:plasma membrane"/>
    <property type="evidence" value="ECO:0007669"/>
    <property type="project" value="UniProtKB-SubCell"/>
</dbReference>
<feature type="transmembrane region" description="Helical" evidence="17">
    <location>
        <begin position="97"/>
        <end position="118"/>
    </location>
</feature>
<keyword evidence="4" id="KW-0813">Transport</keyword>
<dbReference type="Pfam" id="PF00005">
    <property type="entry name" value="ABC_tran"/>
    <property type="match status" value="2"/>
</dbReference>
<feature type="transmembrane region" description="Helical" evidence="17">
    <location>
        <begin position="396"/>
        <end position="418"/>
    </location>
</feature>
<evidence type="ECO:0000256" key="3">
    <source>
        <dbReference type="ARBA" id="ARBA00009726"/>
    </source>
</evidence>
<dbReference type="InterPro" id="IPR011527">
    <property type="entry name" value="ABC1_TM_dom"/>
</dbReference>
<keyword evidence="9" id="KW-0547">Nucleotide-binding</keyword>
<evidence type="ECO:0000259" key="18">
    <source>
        <dbReference type="PROSITE" id="PS50893"/>
    </source>
</evidence>
<evidence type="ECO:0000256" key="16">
    <source>
        <dbReference type="SAM" id="MobiDB-lite"/>
    </source>
</evidence>
<feature type="domain" description="ABC transporter" evidence="18">
    <location>
        <begin position="599"/>
        <end position="823"/>
    </location>
</feature>
<dbReference type="InterPro" id="IPR005292">
    <property type="entry name" value="MRP"/>
</dbReference>
<evidence type="ECO:0000256" key="2">
    <source>
        <dbReference type="ARBA" id="ARBA00004651"/>
    </source>
</evidence>
<feature type="domain" description="ABC transmembrane type-1" evidence="19">
    <location>
        <begin position="955"/>
        <end position="1235"/>
    </location>
</feature>
<dbReference type="GO" id="GO:0005524">
    <property type="term" value="F:ATP binding"/>
    <property type="evidence" value="ECO:0007669"/>
    <property type="project" value="UniProtKB-KW"/>
</dbReference>
<keyword evidence="10 20" id="KW-0067">ATP-binding</keyword>
<evidence type="ECO:0000256" key="9">
    <source>
        <dbReference type="ARBA" id="ARBA00022741"/>
    </source>
</evidence>
<evidence type="ECO:0000259" key="19">
    <source>
        <dbReference type="PROSITE" id="PS50929"/>
    </source>
</evidence>
<evidence type="ECO:0000313" key="20">
    <source>
        <dbReference type="EMBL" id="AHK05640.1"/>
    </source>
</evidence>
<sequence length="1515" mass="169784">MSSFEEFCGGPIWDVNVTWNTKDPDFTTCFHQTILLYIPTGFLVLFSPLEVYFRIYRGSNKPVPWTLLNIAKLILNGILVILPVIDLGYAINEDARTVHVVAAIVKIVTYVCALCLAVASQRRGVVTSGLLVIFWFLAAIGGAITFASVLSTPYLSGDHFMLPFLSYTLQFPLILVLFFLNCWADAPSKYKKLEEDVPNLTPEKHASFFSRAIFAWFDPFAWKGWRRTLEYTDLWDLKKSERCSGIVPEWDRQWEKNVIKTIQNSKAPSQVSITSTLMKSFGPAYAISALYQLGTSVLQFASPQIVNLIIDFVESDQPVWKGYLYTGLICLSTLFNTILNNQCFYQEYTVGLRIKTALISAIYRKSVKLSNSGRKVMTVGETTNLMSIDTQKFMDLTLYLNMIWASPLQIALAMYFLWDILGPSSLAGLAVMVLMIPLNAVVAQQMKKYQHAQMKDKDRRTRLMDEILNGIKVLKLYAWEPSFEKHVVDIRAREISALKKSAYLNSFTTFLWTCAPVLVALASFATYVLSDSANILDANTAFVSLTLFNLLRVPLNMLPMLLVFLVQCEVSLTRINTFMNSDELRVNAVDRNPNAKGAIVVKKATFAWDKDAEPVLRDINLTVKEGELVAVVGTVGAGKSSLLSAFLGEMERLGGSIKTNGKVAYVPQQAWMKNASLKDNILFSKSYKSNLYDRVLNSCALVTDLEMLPGGDETEIGEKGINLSGGQKQRVSIARAVYSNRDLYLLDDPLSAVDSHVGKHIFENVIGPHGLLKKKTRVLVTHGVSFLPQVDNILVMKDGRISERGTYEELLNKQGDFASFLIQYLTEEGDKEKGLEEESELEDLKQELEKTLGKEAVQRQLMASKSVLTSLTDLISESSEKGQHFNQKGKKRSSLMSTSRIHPFSSNSNIPPSERGLDEIKVGQNLIEKEKAEIGGVKWSIYRYYAKSIGTKWSLVTILFYVIYQGFQLGANVWLSEWSTDPRATTDTSVRDMYLGVYGVLGLLQSLAIMTGTCFVMVGTLNAAAKLHSTMLHRILRSPMSFFDTTPLGRILNRFSKDIDIIDVTIPMNIRMLLNQSFNVLGTLVVICFANPIFIAVVIPIILMYYFLQKFYVTTARQVKRMESITRSPIYSHFGETISGAPTIRAYEMVQDFITENEKKIDYNQKCYYPTYVSSRWLSVRLELIGNLVILFASLFAVLFRDTMDPGKVGLSLSYALNITGPMNMLVRMTSEVETNMVSVERISEYQETPQEAPLEIPEQDPPPEWPQYGVVKFDNYQTRYREGLDLVLKGISVQIESGEKIGIVGRTGAGKSSLTLALFRIIESAGGSIYIDNENIGLLGLSKLRSRLTIIPQDPVLFSGSMRLNLDPFEQYSDREIWRALSHAHLKSYVSNLPGGLSFDVNEGGENLSVGQRQLVCLARALLRKTKVLVLDEATAAVDLETDDLIQTTIRAEFSDCTVLTIAHRLNTIMDSSKVLVLDAGQIKEFDTPENLMAQRDSIFYGMANDAGLINNLD</sequence>
<dbReference type="FunFam" id="3.40.50.300:FF:000074">
    <property type="entry name" value="Multidrug resistance-associated protein 5 isoform 1"/>
    <property type="match status" value="1"/>
</dbReference>
<evidence type="ECO:0000256" key="6">
    <source>
        <dbReference type="ARBA" id="ARBA00022554"/>
    </source>
</evidence>
<dbReference type="InterPro" id="IPR003439">
    <property type="entry name" value="ABC_transporter-like_ATP-bd"/>
</dbReference>
<dbReference type="SUPFAM" id="SSF52540">
    <property type="entry name" value="P-loop containing nucleoside triphosphate hydrolases"/>
    <property type="match status" value="2"/>
</dbReference>
<reference evidence="20" key="1">
    <citation type="submission" date="2013-11" db="EMBL/GenBank/DDBJ databases">
        <title>The ABC transporter gene family of the intertidal copepod, Tigriopus japonicus.</title>
        <authorList>
            <person name="Rhee J.-S."/>
            <person name="Kim B.-M."/>
            <person name="Jeong C.-B."/>
            <person name="Lee J.-S."/>
        </authorList>
    </citation>
    <scope>NUCLEOTIDE SEQUENCE</scope>
</reference>
<keyword evidence="5" id="KW-1003">Cell membrane</keyword>
<evidence type="ECO:0000256" key="15">
    <source>
        <dbReference type="ARBA" id="ARBA00047523"/>
    </source>
</evidence>
<feature type="domain" description="ABC transporter" evidence="18">
    <location>
        <begin position="1272"/>
        <end position="1506"/>
    </location>
</feature>
<keyword evidence="8" id="KW-0677">Repeat</keyword>
<dbReference type="CDD" id="cd18595">
    <property type="entry name" value="ABC_6TM_MRP1_2_3_6_D1_like"/>
    <property type="match status" value="1"/>
</dbReference>
<feature type="transmembrane region" description="Helical" evidence="17">
    <location>
        <begin position="541"/>
        <end position="566"/>
    </location>
</feature>
<dbReference type="PROSITE" id="PS00211">
    <property type="entry name" value="ABC_TRANSPORTER_1"/>
    <property type="match status" value="2"/>
</dbReference>
<dbReference type="SUPFAM" id="SSF90123">
    <property type="entry name" value="ABC transporter transmembrane region"/>
    <property type="match status" value="2"/>
</dbReference>
<evidence type="ECO:0000256" key="8">
    <source>
        <dbReference type="ARBA" id="ARBA00022737"/>
    </source>
</evidence>
<feature type="transmembrane region" description="Helical" evidence="17">
    <location>
        <begin position="34"/>
        <end position="53"/>
    </location>
</feature>
<dbReference type="Gene3D" id="1.20.1560.10">
    <property type="entry name" value="ABC transporter type 1, transmembrane domain"/>
    <property type="match status" value="2"/>
</dbReference>
<feature type="transmembrane region" description="Helical" evidence="17">
    <location>
        <begin position="164"/>
        <end position="184"/>
    </location>
</feature>
<evidence type="ECO:0000256" key="1">
    <source>
        <dbReference type="ARBA" id="ARBA00004128"/>
    </source>
</evidence>
<dbReference type="EC" id="7.6.2.3" evidence="14"/>
<dbReference type="PROSITE" id="PS50893">
    <property type="entry name" value="ABC_TRANSPORTER_2"/>
    <property type="match status" value="2"/>
</dbReference>
<dbReference type="InterPro" id="IPR056227">
    <property type="entry name" value="TMD0_ABC"/>
</dbReference>
<evidence type="ECO:0000256" key="14">
    <source>
        <dbReference type="ARBA" id="ARBA00024220"/>
    </source>
</evidence>
<dbReference type="CDD" id="cd03250">
    <property type="entry name" value="ABCC_MRP_domain1"/>
    <property type="match status" value="1"/>
</dbReference>
<dbReference type="GO" id="GO:0005774">
    <property type="term" value="C:vacuolar membrane"/>
    <property type="evidence" value="ECO:0007669"/>
    <property type="project" value="UniProtKB-SubCell"/>
</dbReference>
<proteinExistence type="evidence at transcript level"/>
<dbReference type="Pfam" id="PF24357">
    <property type="entry name" value="TMD0_ABC"/>
    <property type="match status" value="1"/>
</dbReference>
<dbReference type="PROSITE" id="PS50929">
    <property type="entry name" value="ABC_TM1F"/>
    <property type="match status" value="2"/>
</dbReference>
<accession>A0A0A7AS86</accession>
<organism evidence="20">
    <name type="scientific">Tigriopus japonicus</name>
    <name type="common">Copepod</name>
    <dbReference type="NCBI Taxonomy" id="158387"/>
    <lineage>
        <taxon>Eukaryota</taxon>
        <taxon>Metazoa</taxon>
        <taxon>Ecdysozoa</taxon>
        <taxon>Arthropoda</taxon>
        <taxon>Crustacea</taxon>
        <taxon>Multicrustacea</taxon>
        <taxon>Hexanauplia</taxon>
        <taxon>Copepoda</taxon>
        <taxon>Harpacticoida</taxon>
        <taxon>Harpacticidae</taxon>
        <taxon>Tigriopus</taxon>
    </lineage>
</organism>
<comment type="catalytic activity">
    <reaction evidence="15">
        <text>leukotriene C4(in) + ATP + H2O = leukotriene C4(out) + ADP + phosphate + H(+)</text>
        <dbReference type="Rhea" id="RHEA:38963"/>
        <dbReference type="ChEBI" id="CHEBI:15377"/>
        <dbReference type="ChEBI" id="CHEBI:15378"/>
        <dbReference type="ChEBI" id="CHEBI:30616"/>
        <dbReference type="ChEBI" id="CHEBI:43474"/>
        <dbReference type="ChEBI" id="CHEBI:57973"/>
        <dbReference type="ChEBI" id="CHEBI:456216"/>
    </reaction>
    <physiologicalReaction direction="left-to-right" evidence="15">
        <dbReference type="Rhea" id="RHEA:38964"/>
    </physiologicalReaction>
</comment>
<dbReference type="FunFam" id="1.20.1560.10:FF:000001">
    <property type="entry name" value="ATP-binding cassette subfamily C member 1"/>
    <property type="match status" value="1"/>
</dbReference>
<dbReference type="FunFam" id="3.40.50.300:FF:000293">
    <property type="entry name" value="ATP binding cassette subfamily C member 1"/>
    <property type="match status" value="1"/>
</dbReference>
<evidence type="ECO:0000256" key="10">
    <source>
        <dbReference type="ARBA" id="ARBA00022840"/>
    </source>
</evidence>
<dbReference type="GO" id="GO:0016887">
    <property type="term" value="F:ATP hydrolysis activity"/>
    <property type="evidence" value="ECO:0007669"/>
    <property type="project" value="InterPro"/>
</dbReference>
<name>A0A0A7AS86_TIGJA</name>
<evidence type="ECO:0000256" key="5">
    <source>
        <dbReference type="ARBA" id="ARBA00022475"/>
    </source>
</evidence>
<feature type="transmembrane region" description="Helical" evidence="17">
    <location>
        <begin position="509"/>
        <end position="529"/>
    </location>
</feature>
<dbReference type="EMBL" id="KF906275">
    <property type="protein sequence ID" value="AHK05640.1"/>
    <property type="molecule type" value="mRNA"/>
</dbReference>
<comment type="similarity">
    <text evidence="3">Belongs to the ABC transporter superfamily. ABCC family. Conjugate transporter (TC 3.A.1.208) subfamily.</text>
</comment>
<keyword evidence="13 17" id="KW-0472">Membrane</keyword>
<evidence type="ECO:0000256" key="4">
    <source>
        <dbReference type="ARBA" id="ARBA00022448"/>
    </source>
</evidence>
<feature type="compositionally biased region" description="Polar residues" evidence="16">
    <location>
        <begin position="894"/>
        <end position="911"/>
    </location>
</feature>